<accession>A0A2M8KSU9</accession>
<dbReference type="SUPFAM" id="SSF52309">
    <property type="entry name" value="N-(deoxy)ribosyltransferase-like"/>
    <property type="match status" value="1"/>
</dbReference>
<dbReference type="EMBL" id="PFED01000086">
    <property type="protein sequence ID" value="PJE62979.1"/>
    <property type="molecule type" value="Genomic_DNA"/>
</dbReference>
<comment type="caution">
    <text evidence="1">The sequence shown here is derived from an EMBL/GenBank/DDBJ whole genome shotgun (WGS) entry which is preliminary data.</text>
</comment>
<organism evidence="1 2">
    <name type="scientific">Candidatus Roizmanbacteria bacterium CG10_big_fil_rev_8_21_14_0_10_39_6</name>
    <dbReference type="NCBI Taxonomy" id="1974853"/>
    <lineage>
        <taxon>Bacteria</taxon>
        <taxon>Candidatus Roizmaniibacteriota</taxon>
    </lineage>
</organism>
<protein>
    <recommendedName>
        <fullName evidence="3">DUF1937 domain-containing protein</fullName>
    </recommendedName>
</protein>
<evidence type="ECO:0000313" key="2">
    <source>
        <dbReference type="Proteomes" id="UP000229554"/>
    </source>
</evidence>
<sequence length="148" mass="17099">MSTIFHPPRVIPQLTLEDISRHIHTTVTGILKTSQNVRIGMASGSINADGVAYKQRNIRKLVIFARSVEKKVNFPVYCAPYFFTEAVYNHFERQSVVYEDYMFFWRKLLKSGLVTDIFMMDGWERSIGAKDEYDTAKKCNIVIHIESA</sequence>
<dbReference type="Proteomes" id="UP000229554">
    <property type="component" value="Unassembled WGS sequence"/>
</dbReference>
<gene>
    <name evidence="1" type="ORF">COU88_01995</name>
</gene>
<name>A0A2M8KSU9_9BACT</name>
<evidence type="ECO:0008006" key="3">
    <source>
        <dbReference type="Google" id="ProtNLM"/>
    </source>
</evidence>
<reference evidence="2" key="1">
    <citation type="submission" date="2017-09" db="EMBL/GenBank/DDBJ databases">
        <title>Depth-based differentiation of microbial function through sediment-hosted aquifers and enrichment of novel symbionts in the deep terrestrial subsurface.</title>
        <authorList>
            <person name="Probst A.J."/>
            <person name="Ladd B."/>
            <person name="Jarett J.K."/>
            <person name="Geller-Mcgrath D.E."/>
            <person name="Sieber C.M.K."/>
            <person name="Emerson J.B."/>
            <person name="Anantharaman K."/>
            <person name="Thomas B.C."/>
            <person name="Malmstrom R."/>
            <person name="Stieglmeier M."/>
            <person name="Klingl A."/>
            <person name="Woyke T."/>
            <person name="Ryan C.M."/>
            <person name="Banfield J.F."/>
        </authorList>
    </citation>
    <scope>NUCLEOTIDE SEQUENCE [LARGE SCALE GENOMIC DNA]</scope>
</reference>
<dbReference type="AlphaFoldDB" id="A0A2M8KSU9"/>
<proteinExistence type="predicted"/>
<dbReference type="InterPro" id="IPR025518">
    <property type="entry name" value="DUF4406"/>
</dbReference>
<evidence type="ECO:0000313" key="1">
    <source>
        <dbReference type="EMBL" id="PJE62979.1"/>
    </source>
</evidence>
<dbReference type="Pfam" id="PF14359">
    <property type="entry name" value="DUF4406"/>
    <property type="match status" value="1"/>
</dbReference>